<organism evidence="2">
    <name type="scientific">Rhizophora mucronata</name>
    <name type="common">Asiatic mangrove</name>
    <dbReference type="NCBI Taxonomy" id="61149"/>
    <lineage>
        <taxon>Eukaryota</taxon>
        <taxon>Viridiplantae</taxon>
        <taxon>Streptophyta</taxon>
        <taxon>Embryophyta</taxon>
        <taxon>Tracheophyta</taxon>
        <taxon>Spermatophyta</taxon>
        <taxon>Magnoliopsida</taxon>
        <taxon>eudicotyledons</taxon>
        <taxon>Gunneridae</taxon>
        <taxon>Pentapetalae</taxon>
        <taxon>rosids</taxon>
        <taxon>fabids</taxon>
        <taxon>Malpighiales</taxon>
        <taxon>Rhizophoraceae</taxon>
        <taxon>Rhizophora</taxon>
    </lineage>
</organism>
<protein>
    <submittedName>
        <fullName evidence="2">Uncharacterized protein</fullName>
    </submittedName>
</protein>
<feature type="transmembrane region" description="Helical" evidence="1">
    <location>
        <begin position="7"/>
        <end position="25"/>
    </location>
</feature>
<proteinExistence type="predicted"/>
<keyword evidence="1" id="KW-0812">Transmembrane</keyword>
<evidence type="ECO:0000313" key="2">
    <source>
        <dbReference type="EMBL" id="MBW87910.1"/>
    </source>
</evidence>
<accession>A0A2P2J392</accession>
<dbReference type="AlphaFoldDB" id="A0A2P2J392"/>
<keyword evidence="1" id="KW-0472">Membrane</keyword>
<keyword evidence="1" id="KW-1133">Transmembrane helix</keyword>
<sequence>MTTVIDVSLSRLVFFFFCFSQFFLLF</sequence>
<dbReference type="EMBL" id="GGEC01007427">
    <property type="protein sequence ID" value="MBW87910.1"/>
    <property type="molecule type" value="Transcribed_RNA"/>
</dbReference>
<evidence type="ECO:0000256" key="1">
    <source>
        <dbReference type="SAM" id="Phobius"/>
    </source>
</evidence>
<name>A0A2P2J392_RHIMU</name>
<reference evidence="2" key="1">
    <citation type="submission" date="2018-02" db="EMBL/GenBank/DDBJ databases">
        <title>Rhizophora mucronata_Transcriptome.</title>
        <authorList>
            <person name="Meera S.P."/>
            <person name="Sreeshan A."/>
            <person name="Augustine A."/>
        </authorList>
    </citation>
    <scope>NUCLEOTIDE SEQUENCE</scope>
    <source>
        <tissue evidence="2">Leaf</tissue>
    </source>
</reference>